<accession>A0A0U1CY78</accession>
<dbReference type="PROSITE" id="PS50801">
    <property type="entry name" value="STAS"/>
    <property type="match status" value="1"/>
</dbReference>
<evidence type="ECO:0000313" key="3">
    <source>
        <dbReference type="Proteomes" id="UP000182227"/>
    </source>
</evidence>
<gene>
    <name evidence="2" type="ORF">BN970_00735</name>
</gene>
<dbReference type="Gene3D" id="3.30.750.24">
    <property type="entry name" value="STAS domain"/>
    <property type="match status" value="1"/>
</dbReference>
<evidence type="ECO:0000313" key="2">
    <source>
        <dbReference type="EMBL" id="CQD04456.1"/>
    </source>
</evidence>
<dbReference type="EMBL" id="CTEF01000001">
    <property type="protein sequence ID" value="CQD04456.1"/>
    <property type="molecule type" value="Genomic_DNA"/>
</dbReference>
<proteinExistence type="predicted"/>
<evidence type="ECO:0000259" key="1">
    <source>
        <dbReference type="PROSITE" id="PS50801"/>
    </source>
</evidence>
<dbReference type="InterPro" id="IPR002645">
    <property type="entry name" value="STAS_dom"/>
</dbReference>
<sequence length="56" mass="6014">MIDMSQAHIWDASTVATLDAITTKYAAKGKTVSIVGMNDNSAQRHARLSGQLTAEH</sequence>
<dbReference type="SUPFAM" id="SSF52091">
    <property type="entry name" value="SpoIIaa-like"/>
    <property type="match status" value="1"/>
</dbReference>
<dbReference type="InterPro" id="IPR036513">
    <property type="entry name" value="STAS_dom_sf"/>
</dbReference>
<name>A0A0U1CY78_9MYCO</name>
<feature type="domain" description="STAS" evidence="1">
    <location>
        <begin position="1"/>
        <end position="56"/>
    </location>
</feature>
<reference evidence="2 3" key="1">
    <citation type="submission" date="2015-03" db="EMBL/GenBank/DDBJ databases">
        <authorList>
            <person name="Murphy D."/>
        </authorList>
    </citation>
    <scope>NUCLEOTIDE SEQUENCE [LARGE SCALE GENOMIC DNA]</scope>
    <source>
        <strain evidence="2 3">D16</strain>
    </source>
</reference>
<organism evidence="2 3">
    <name type="scientific">Mycolicibacterium conceptionense</name>
    <dbReference type="NCBI Taxonomy" id="451644"/>
    <lineage>
        <taxon>Bacteria</taxon>
        <taxon>Bacillati</taxon>
        <taxon>Actinomycetota</taxon>
        <taxon>Actinomycetes</taxon>
        <taxon>Mycobacteriales</taxon>
        <taxon>Mycobacteriaceae</taxon>
        <taxon>Mycolicibacterium</taxon>
    </lineage>
</organism>
<dbReference type="Proteomes" id="UP000182227">
    <property type="component" value="Unassembled WGS sequence"/>
</dbReference>
<dbReference type="AlphaFoldDB" id="A0A0U1CY78"/>
<protein>
    <submittedName>
        <fullName evidence="2">Integral membrane transporter</fullName>
    </submittedName>
</protein>